<feature type="compositionally biased region" description="Basic and acidic residues" evidence="1">
    <location>
        <begin position="615"/>
        <end position="633"/>
    </location>
</feature>
<feature type="region of interest" description="Disordered" evidence="1">
    <location>
        <begin position="276"/>
        <end position="308"/>
    </location>
</feature>
<reference evidence="2 3" key="1">
    <citation type="journal article" date="2024" name="Plant J.">
        <title>Genome sequences and population genomics reveal climatic adaptation and genomic divergence between two closely related sweetgum species.</title>
        <authorList>
            <person name="Xu W.Q."/>
            <person name="Ren C.Q."/>
            <person name="Zhang X.Y."/>
            <person name="Comes H.P."/>
            <person name="Liu X.H."/>
            <person name="Li Y.G."/>
            <person name="Kettle C.J."/>
            <person name="Jalonen R."/>
            <person name="Gaisberger H."/>
            <person name="Ma Y.Z."/>
            <person name="Qiu Y.X."/>
        </authorList>
    </citation>
    <scope>NUCLEOTIDE SEQUENCE [LARGE SCALE GENOMIC DNA]</scope>
    <source>
        <strain evidence="2">Hangzhou</strain>
    </source>
</reference>
<comment type="caution">
    <text evidence="2">The sequence shown here is derived from an EMBL/GenBank/DDBJ whole genome shotgun (WGS) entry which is preliminary data.</text>
</comment>
<feature type="region of interest" description="Disordered" evidence="1">
    <location>
        <begin position="34"/>
        <end position="77"/>
    </location>
</feature>
<evidence type="ECO:0000313" key="2">
    <source>
        <dbReference type="EMBL" id="KAK9268727.1"/>
    </source>
</evidence>
<feature type="region of interest" description="Disordered" evidence="1">
    <location>
        <begin position="514"/>
        <end position="642"/>
    </location>
</feature>
<accession>A0AAP0N8V7</accession>
<evidence type="ECO:0000256" key="1">
    <source>
        <dbReference type="SAM" id="MobiDB-lite"/>
    </source>
</evidence>
<organism evidence="2 3">
    <name type="scientific">Liquidambar formosana</name>
    <name type="common">Formosan gum</name>
    <dbReference type="NCBI Taxonomy" id="63359"/>
    <lineage>
        <taxon>Eukaryota</taxon>
        <taxon>Viridiplantae</taxon>
        <taxon>Streptophyta</taxon>
        <taxon>Embryophyta</taxon>
        <taxon>Tracheophyta</taxon>
        <taxon>Spermatophyta</taxon>
        <taxon>Magnoliopsida</taxon>
        <taxon>eudicotyledons</taxon>
        <taxon>Gunneridae</taxon>
        <taxon>Pentapetalae</taxon>
        <taxon>Saxifragales</taxon>
        <taxon>Altingiaceae</taxon>
        <taxon>Liquidambar</taxon>
    </lineage>
</organism>
<name>A0AAP0N8V7_LIQFO</name>
<dbReference type="AlphaFoldDB" id="A0AAP0N8V7"/>
<feature type="compositionally biased region" description="Polar residues" evidence="1">
    <location>
        <begin position="584"/>
        <end position="604"/>
    </location>
</feature>
<evidence type="ECO:0000313" key="3">
    <source>
        <dbReference type="Proteomes" id="UP001415857"/>
    </source>
</evidence>
<protein>
    <recommendedName>
        <fullName evidence="4">DUF3741 domain-containing protein</fullName>
    </recommendedName>
</protein>
<dbReference type="PANTHER" id="PTHR34282:SF2">
    <property type="entry name" value="DUF3741 DOMAIN-CONTAINING PROTEIN"/>
    <property type="match status" value="1"/>
</dbReference>
<dbReference type="EMBL" id="JBBPBK010000015">
    <property type="protein sequence ID" value="KAK9268727.1"/>
    <property type="molecule type" value="Genomic_DNA"/>
</dbReference>
<keyword evidence="3" id="KW-1185">Reference proteome</keyword>
<feature type="compositionally biased region" description="Basic and acidic residues" evidence="1">
    <location>
        <begin position="38"/>
        <end position="47"/>
    </location>
</feature>
<feature type="compositionally biased region" description="Low complexity" evidence="1">
    <location>
        <begin position="276"/>
        <end position="294"/>
    </location>
</feature>
<evidence type="ECO:0008006" key="4">
    <source>
        <dbReference type="Google" id="ProtNLM"/>
    </source>
</evidence>
<dbReference type="PANTHER" id="PTHR34282">
    <property type="entry name" value="OS01G0228800 PROTEIN-RELATED"/>
    <property type="match status" value="1"/>
</dbReference>
<dbReference type="Proteomes" id="UP001415857">
    <property type="component" value="Unassembled WGS sequence"/>
</dbReference>
<proteinExistence type="predicted"/>
<gene>
    <name evidence="2" type="ORF">L1049_000488</name>
</gene>
<sequence>MPQDSLRSVVYRSFVTCDDPKGVVECGTIRKSKAGYQKMEHKMESRRTPKNLNASSSAYKGGGQEDVVSMGISEDSRNPSSFQLLEVSRGVQKLNQMTESLSKRLSFDGQSKDIAKDLLRGALDLQESLVMLGKLQEASQYMAKLKRKQEKSERGRVDEMEVERTNSNRFGEQNYQMGFQKPRLSADGSSRNFVEELKKVDEVGIERTNSSQFGYQNYQMGFQKPRLSADGSSRDCVEELKKVIRDSLARQNLLPNTANEEKAYYDRRKLDLASDIPSTSSSGSSMVHSYNSGSTDSPLSSGVPRKKAKGSNLIAKLMGLEEFPSRPLQNAPQKHMEREKVPNHQRPVFDIDMPKARKPQFVVQKVDSERRTLEEILETMQFKGLLRINSVRGHASQTHRSSTAHSKQKSIDGMPPIVIIKPLHFPCLEAEKPLTAKFIQKEGSLNTKEMLRKVKVKEELPPTTIRCEKGASNFNEMHQELGAEETPIKRLSRERGDKYSKVVVRKPDEKEVTTKEKGSYKVKTNVPVNQKPPKKEGIDEEAEQIQKAKPAGRKPVEENAKSKNVPKPQDAKVTSAKSRKPENKSNINKNQIPRQRSTTPNTISKHAAKPIIQKSTDRRKNQIKKEKPAREDPAADLTTENLRCKDDDEDKMATLSCENVSVLNEVNTALADELPSVEAKDASEIHIGEHCSNGQDSLCKVSPLTTQNEKGTTYAEGPNDHIGHNRMENKSSKTITSLKGLLLSSESFLSHAEELFDLNVNWPKIFQTSSINDFGGANVRLSLDYANEVMERKSLRELQLAHPLLQAWVGNSKLFILSGPFGRGNL</sequence>